<evidence type="ECO:0000313" key="2">
    <source>
        <dbReference type="Proteomes" id="UP000289738"/>
    </source>
</evidence>
<proteinExistence type="predicted"/>
<sequence>MLSNLTIDSNTLNFKPTKHDMRTIFKRDTLVSRVDKTDIPNESFEFLPTKDIISSIRDDMYLIGVMMITNTNFTTKIFVNADIKVVKKFRQRLIRLGDKYSTDVVRHSPMDDFLTLTPYASIAQIKEMVEKATYVTCGTVINIDKNHAWWYKAYKRCTFCVQVRVVDESDTATFVLFENSTSKFLGVSAADLRCVFVTKADILNLANVSTDCDKDVDEYCSEDGLVASNTIPNSKDAAIFTIDCDATVSNTPVKQICVRTGCGGSFQIPSAATMNLLAFEKYLTNDTNHPTGIDF</sequence>
<dbReference type="Gene3D" id="2.40.50.140">
    <property type="entry name" value="Nucleic acid-binding proteins"/>
    <property type="match status" value="1"/>
</dbReference>
<protein>
    <recommendedName>
        <fullName evidence="3">Replication factor A C-terminal domain-containing protein</fullName>
    </recommendedName>
</protein>
<dbReference type="Proteomes" id="UP000289738">
    <property type="component" value="Chromosome B03"/>
</dbReference>
<dbReference type="AlphaFoldDB" id="A0A445A2J8"/>
<reference evidence="1 2" key="1">
    <citation type="submission" date="2019-01" db="EMBL/GenBank/DDBJ databases">
        <title>Sequencing of cultivated peanut Arachis hypogaea provides insights into genome evolution and oil improvement.</title>
        <authorList>
            <person name="Chen X."/>
        </authorList>
    </citation>
    <scope>NUCLEOTIDE SEQUENCE [LARGE SCALE GENOMIC DNA]</scope>
    <source>
        <strain evidence="2">cv. Fuhuasheng</strain>
        <tissue evidence="1">Leaves</tissue>
    </source>
</reference>
<name>A0A445A2J8_ARAHY</name>
<comment type="caution">
    <text evidence="1">The sequence shown here is derived from an EMBL/GenBank/DDBJ whole genome shotgun (WGS) entry which is preliminary data.</text>
</comment>
<dbReference type="InterPro" id="IPR012340">
    <property type="entry name" value="NA-bd_OB-fold"/>
</dbReference>
<evidence type="ECO:0008006" key="3">
    <source>
        <dbReference type="Google" id="ProtNLM"/>
    </source>
</evidence>
<dbReference type="SUPFAM" id="SSF50249">
    <property type="entry name" value="Nucleic acid-binding proteins"/>
    <property type="match status" value="1"/>
</dbReference>
<evidence type="ECO:0000313" key="1">
    <source>
        <dbReference type="EMBL" id="RYR20674.1"/>
    </source>
</evidence>
<keyword evidence="2" id="KW-1185">Reference proteome</keyword>
<organism evidence="1 2">
    <name type="scientific">Arachis hypogaea</name>
    <name type="common">Peanut</name>
    <dbReference type="NCBI Taxonomy" id="3818"/>
    <lineage>
        <taxon>Eukaryota</taxon>
        <taxon>Viridiplantae</taxon>
        <taxon>Streptophyta</taxon>
        <taxon>Embryophyta</taxon>
        <taxon>Tracheophyta</taxon>
        <taxon>Spermatophyta</taxon>
        <taxon>Magnoliopsida</taxon>
        <taxon>eudicotyledons</taxon>
        <taxon>Gunneridae</taxon>
        <taxon>Pentapetalae</taxon>
        <taxon>rosids</taxon>
        <taxon>fabids</taxon>
        <taxon>Fabales</taxon>
        <taxon>Fabaceae</taxon>
        <taxon>Papilionoideae</taxon>
        <taxon>50 kb inversion clade</taxon>
        <taxon>dalbergioids sensu lato</taxon>
        <taxon>Dalbergieae</taxon>
        <taxon>Pterocarpus clade</taxon>
        <taxon>Arachis</taxon>
    </lineage>
</organism>
<gene>
    <name evidence="1" type="ORF">Ahy_B03g065883</name>
</gene>
<accession>A0A445A2J8</accession>
<dbReference type="EMBL" id="SDMP01000013">
    <property type="protein sequence ID" value="RYR20674.1"/>
    <property type="molecule type" value="Genomic_DNA"/>
</dbReference>